<evidence type="ECO:0000313" key="5">
    <source>
        <dbReference type="Proteomes" id="UP000217311"/>
    </source>
</evidence>
<evidence type="ECO:0000256" key="3">
    <source>
        <dbReference type="SAM" id="MobiDB-lite"/>
    </source>
</evidence>
<proteinExistence type="predicted"/>
<keyword evidence="1" id="KW-0732">Signal</keyword>
<dbReference type="GO" id="GO:0016787">
    <property type="term" value="F:hydrolase activity"/>
    <property type="evidence" value="ECO:0007669"/>
    <property type="project" value="UniProtKB-KW"/>
</dbReference>
<dbReference type="Gene3D" id="3.40.50.1820">
    <property type="entry name" value="alpha/beta hydrolase"/>
    <property type="match status" value="1"/>
</dbReference>
<dbReference type="PANTHER" id="PTHR43037:SF5">
    <property type="entry name" value="FERULOYL ESTERASE"/>
    <property type="match status" value="1"/>
</dbReference>
<evidence type="ECO:0000256" key="1">
    <source>
        <dbReference type="ARBA" id="ARBA00022729"/>
    </source>
</evidence>
<keyword evidence="2" id="KW-0378">Hydrolase</keyword>
<name>A0A290MLJ0_CAUVI</name>
<reference evidence="5" key="1">
    <citation type="submission" date="2017-09" db="EMBL/GenBank/DDBJ databases">
        <title>Genome evolution observed in wild isolates of Caulobacter crescentus.</title>
        <authorList>
            <person name="Ely B."/>
            <person name="Wilson K."/>
            <person name="Scott D."/>
        </authorList>
    </citation>
    <scope>NUCLEOTIDE SEQUENCE [LARGE SCALE GENOMIC DNA]</scope>
    <source>
        <strain evidence="5">CB13b1a</strain>
    </source>
</reference>
<dbReference type="PANTHER" id="PTHR43037">
    <property type="entry name" value="UNNAMED PRODUCT-RELATED"/>
    <property type="match status" value="1"/>
</dbReference>
<gene>
    <name evidence="4" type="ORF">CA606_11320</name>
</gene>
<dbReference type="InterPro" id="IPR010126">
    <property type="entry name" value="Esterase_phb"/>
</dbReference>
<dbReference type="SUPFAM" id="SSF53474">
    <property type="entry name" value="alpha/beta-Hydrolases"/>
    <property type="match status" value="1"/>
</dbReference>
<dbReference type="GO" id="GO:0005576">
    <property type="term" value="C:extracellular region"/>
    <property type="evidence" value="ECO:0007669"/>
    <property type="project" value="InterPro"/>
</dbReference>
<protein>
    <submittedName>
        <fullName evidence="4">Polyhydroxybutyrate depolymerase</fullName>
    </submittedName>
</protein>
<accession>A0A290MLJ0</accession>
<dbReference type="Pfam" id="PF10503">
    <property type="entry name" value="Esterase_PHB"/>
    <property type="match status" value="1"/>
</dbReference>
<evidence type="ECO:0000313" key="4">
    <source>
        <dbReference type="EMBL" id="ATC32871.1"/>
    </source>
</evidence>
<dbReference type="AlphaFoldDB" id="A0A290MLJ0"/>
<feature type="region of interest" description="Disordered" evidence="3">
    <location>
        <begin position="219"/>
        <end position="239"/>
    </location>
</feature>
<evidence type="ECO:0000256" key="2">
    <source>
        <dbReference type="ARBA" id="ARBA00022801"/>
    </source>
</evidence>
<dbReference type="InterPro" id="IPR029058">
    <property type="entry name" value="AB_hydrolase_fold"/>
</dbReference>
<sequence length="339" mass="35258">MAWADSAAQSGFRPFDRSLSFQRHDGGRRRSMTVGALTRRVAALMASLAFLATAASAHAACAVGAPGATVSVDAGGTGRPFLLRRPAGLAAGQPAPLLILLHGSGGEGGRMLADSKLEATAERHGFLVAAPTAAIPAGKGFAWNIPGVPTVTGKIPDASDADDVAYLAALVDGLVAQGCVEPGRVYVTGLSGGGRMASWLGCVASDRYAAIAPVVGLRAGNPRPDKPHEPDPATCQPRRPMPVIAFAGDKDTTNPTQGGGAGYWQYTMHAAEQRWAALNGCQAPPTTQWVAPSVYEERYSGCRDNADVVGRMTVGGGHVWLADNDALWAFVSRYRRDGR</sequence>
<dbReference type="InterPro" id="IPR050955">
    <property type="entry name" value="Plant_Biomass_Hydrol_Est"/>
</dbReference>
<dbReference type="EMBL" id="CP023315">
    <property type="protein sequence ID" value="ATC32871.1"/>
    <property type="molecule type" value="Genomic_DNA"/>
</dbReference>
<dbReference type="Proteomes" id="UP000217311">
    <property type="component" value="Chromosome"/>
</dbReference>
<organism evidence="4 5">
    <name type="scientific">Caulobacter vibrioides</name>
    <name type="common">Caulobacter crescentus</name>
    <dbReference type="NCBI Taxonomy" id="155892"/>
    <lineage>
        <taxon>Bacteria</taxon>
        <taxon>Pseudomonadati</taxon>
        <taxon>Pseudomonadota</taxon>
        <taxon>Alphaproteobacteria</taxon>
        <taxon>Caulobacterales</taxon>
        <taxon>Caulobacteraceae</taxon>
        <taxon>Caulobacter</taxon>
    </lineage>
</organism>